<dbReference type="Gene3D" id="3.40.50.12370">
    <property type="match status" value="1"/>
</dbReference>
<dbReference type="EMBL" id="ACCU02000003">
    <property type="protein sequence ID" value="EEE44507.1"/>
    <property type="molecule type" value="Genomic_DNA"/>
</dbReference>
<comment type="caution">
    <text evidence="6">The sequence shown here is derived from an EMBL/GenBank/DDBJ whole genome shotgun (WGS) entry which is preliminary data.</text>
</comment>
<dbReference type="SUPFAM" id="SSF52402">
    <property type="entry name" value="Adenine nucleotide alpha hydrolases-like"/>
    <property type="match status" value="2"/>
</dbReference>
<dbReference type="PANTHER" id="PTHR47892">
    <property type="entry name" value="UNIVERSAL STRESS PROTEIN E"/>
    <property type="match status" value="1"/>
</dbReference>
<gene>
    <name evidence="6" type="ORF">SADFL11_1795</name>
</gene>
<organism evidence="6 7">
    <name type="scientific">Roseibium alexandrii (strain DSM 17067 / NCIMB 14079 / DFL-11)</name>
    <name type="common">Labrenzia alexandrii</name>
    <dbReference type="NCBI Taxonomy" id="244592"/>
    <lineage>
        <taxon>Bacteria</taxon>
        <taxon>Pseudomonadati</taxon>
        <taxon>Pseudomonadota</taxon>
        <taxon>Alphaproteobacteria</taxon>
        <taxon>Hyphomicrobiales</taxon>
        <taxon>Stappiaceae</taxon>
        <taxon>Roseibium</taxon>
    </lineage>
</organism>
<evidence type="ECO:0000259" key="5">
    <source>
        <dbReference type="Pfam" id="PF00582"/>
    </source>
</evidence>
<dbReference type="Proteomes" id="UP000004703">
    <property type="component" value="Chromosome"/>
</dbReference>
<dbReference type="Pfam" id="PF00582">
    <property type="entry name" value="Usp"/>
    <property type="match status" value="2"/>
</dbReference>
<reference evidence="6 7" key="1">
    <citation type="submission" date="2008-01" db="EMBL/GenBank/DDBJ databases">
        <authorList>
            <person name="Wagner-Dobler I."/>
            <person name="Ferriera S."/>
            <person name="Johnson J."/>
            <person name="Kravitz S."/>
            <person name="Beeson K."/>
            <person name="Sutton G."/>
            <person name="Rogers Y.-H."/>
            <person name="Friedman R."/>
            <person name="Frazier M."/>
            <person name="Venter J.C."/>
        </authorList>
    </citation>
    <scope>NUCLEOTIDE SEQUENCE [LARGE SCALE GENOMIC DNA]</scope>
    <source>
        <strain evidence="7">DSM 17067 / NCIMB 14079 / DFL-11</strain>
    </source>
</reference>
<comment type="similarity">
    <text evidence="2">Belongs to the universal stress protein A family.</text>
</comment>
<feature type="domain" description="UspA" evidence="5">
    <location>
        <begin position="9"/>
        <end position="146"/>
    </location>
</feature>
<keyword evidence="3" id="KW-0963">Cytoplasm</keyword>
<reference evidence="6 7" key="2">
    <citation type="submission" date="2013-04" db="EMBL/GenBank/DDBJ databases">
        <authorList>
            <person name="Fiebig A."/>
            <person name="Pradella S."/>
            <person name="Wagner-Doebler I."/>
        </authorList>
    </citation>
    <scope>NUCLEOTIDE SEQUENCE [LARGE SCALE GENOMIC DNA]</scope>
    <source>
        <strain evidence="7">DSM 17067 / NCIMB 14079 / DFL-11</strain>
    </source>
</reference>
<name>A0A5E8GX83_ROSAD</name>
<dbReference type="RefSeq" id="WP_008191674.1">
    <property type="nucleotide sequence ID" value="NZ_CM011002.1"/>
</dbReference>
<dbReference type="PRINTS" id="PR01438">
    <property type="entry name" value="UNVRSLSTRESS"/>
</dbReference>
<dbReference type="CDD" id="cd00293">
    <property type="entry name" value="USP-like"/>
    <property type="match status" value="1"/>
</dbReference>
<dbReference type="PANTHER" id="PTHR47892:SF1">
    <property type="entry name" value="UNIVERSAL STRESS PROTEIN E"/>
    <property type="match status" value="1"/>
</dbReference>
<evidence type="ECO:0000256" key="1">
    <source>
        <dbReference type="ARBA" id="ARBA00004496"/>
    </source>
</evidence>
<sequence length="327" mass="35376">MIGELGCPKKILAVIDDTDTQIALKSAAELAKAHKAGLEVIACVEPPQDIAIIARLAGRDKDAIIEEMVTRARGGATENLKRVLPDQVIEPRIVVGKAYLSIIRHVGETGCDFVVKAAEPLTGISGFLHASNDQHLLRKCPCAVWLQSGTAEPVPRRVIAAVDLDNWDAAEPDTLELLNQRVVEAAARVAHAHGSEIIVLHAWDAVGEGMVWAFSDTGDARKAANDYVRETVKIREETMRRLLKTMRRRLASPNVVLRPLLVRGAVERVIEIQSNLQNADLVVMGTVARTGLSGVFIGNTAENIINSLKCPVLAVKPEGFVSPLLTP</sequence>
<dbReference type="AlphaFoldDB" id="A0A5E8GX83"/>
<proteinExistence type="inferred from homology"/>
<dbReference type="GO" id="GO:0005737">
    <property type="term" value="C:cytoplasm"/>
    <property type="evidence" value="ECO:0007669"/>
    <property type="project" value="UniProtKB-SubCell"/>
</dbReference>
<feature type="domain" description="UspA" evidence="5">
    <location>
        <begin position="180"/>
        <end position="316"/>
    </location>
</feature>
<evidence type="ECO:0000256" key="4">
    <source>
        <dbReference type="ARBA" id="ARBA00037131"/>
    </source>
</evidence>
<accession>A0A5E8GX83</accession>
<evidence type="ECO:0000313" key="6">
    <source>
        <dbReference type="EMBL" id="EEE44507.1"/>
    </source>
</evidence>
<comment type="subcellular location">
    <subcellularLocation>
        <location evidence="1">Cytoplasm</location>
    </subcellularLocation>
</comment>
<dbReference type="InterPro" id="IPR006015">
    <property type="entry name" value="Universal_stress_UspA"/>
</dbReference>
<comment type="function">
    <text evidence="4">Required for resistance to DNA-damaging agents.</text>
</comment>
<protein>
    <submittedName>
        <fullName evidence="6">Universal stress protein UspA/related nucleotide-binding protein</fullName>
    </submittedName>
</protein>
<dbReference type="InterPro" id="IPR006016">
    <property type="entry name" value="UspA"/>
</dbReference>
<evidence type="ECO:0000256" key="2">
    <source>
        <dbReference type="ARBA" id="ARBA00008791"/>
    </source>
</evidence>
<evidence type="ECO:0000256" key="3">
    <source>
        <dbReference type="ARBA" id="ARBA00022490"/>
    </source>
</evidence>
<evidence type="ECO:0000313" key="7">
    <source>
        <dbReference type="Proteomes" id="UP000004703"/>
    </source>
</evidence>